<dbReference type="InterPro" id="IPR017871">
    <property type="entry name" value="ABC_transporter-like_CS"/>
</dbReference>
<gene>
    <name evidence="7" type="ordered locus">Mmcs_3016</name>
</gene>
<dbReference type="InterPro" id="IPR003439">
    <property type="entry name" value="ABC_transporter-like_ATP-bd"/>
</dbReference>
<evidence type="ECO:0000259" key="6">
    <source>
        <dbReference type="PROSITE" id="PS50893"/>
    </source>
</evidence>
<dbReference type="PANTHER" id="PTHR43820:SF4">
    <property type="entry name" value="HIGH-AFFINITY BRANCHED-CHAIN AMINO ACID TRANSPORT ATP-BINDING PROTEIN LIVF"/>
    <property type="match status" value="1"/>
</dbReference>
<sequence length="247" mass="27209">MTKSIEDRKVLLEVRDIVVHYGRIRALHGVSLKVHEGELVTLLGSNGAGKTTMMRAISGLRPLTSGSVWFDGRDISRVKAHRRVTDGLIQAPEGRGVFPGMTVTENLEMGCYARKFDTKAEHREQLDWVFETFPRLAERRSQVGGTLSGGEQQMLAIGRALMARPKVLLLDEPSMGLAPMVISQIFKIIADINSQGTTVLLVEQNAQQALSRSDRAYILETGEVTRTGNARELLHDDSVRAAYLGVA</sequence>
<accession>A0A5Q5BLD7</accession>
<dbReference type="SUPFAM" id="SSF52540">
    <property type="entry name" value="P-loop containing nucleoside triphosphate hydrolases"/>
    <property type="match status" value="1"/>
</dbReference>
<dbReference type="GO" id="GO:0005524">
    <property type="term" value="F:ATP binding"/>
    <property type="evidence" value="ECO:0007669"/>
    <property type="project" value="UniProtKB-KW"/>
</dbReference>
<organism evidence="7">
    <name type="scientific">Mycobacterium sp. (strain MCS)</name>
    <dbReference type="NCBI Taxonomy" id="164756"/>
    <lineage>
        <taxon>Bacteria</taxon>
        <taxon>Bacillati</taxon>
        <taxon>Actinomycetota</taxon>
        <taxon>Actinomycetes</taxon>
        <taxon>Mycobacteriales</taxon>
        <taxon>Mycobacteriaceae</taxon>
        <taxon>Mycobacterium</taxon>
    </lineage>
</organism>
<dbReference type="PROSITE" id="PS50893">
    <property type="entry name" value="ABC_TRANSPORTER_2"/>
    <property type="match status" value="1"/>
</dbReference>
<dbReference type="InterPro" id="IPR052156">
    <property type="entry name" value="BCAA_Transport_ATP-bd_LivF"/>
</dbReference>
<evidence type="ECO:0000256" key="1">
    <source>
        <dbReference type="ARBA" id="ARBA00005417"/>
    </source>
</evidence>
<keyword evidence="2" id="KW-0813">Transport</keyword>
<keyword evidence="3" id="KW-0547">Nucleotide-binding</keyword>
<dbReference type="EMBL" id="CP000384">
    <property type="protein sequence ID" value="ABG09123.1"/>
    <property type="molecule type" value="Genomic_DNA"/>
</dbReference>
<keyword evidence="5" id="KW-0029">Amino-acid transport</keyword>
<dbReference type="Pfam" id="PF00005">
    <property type="entry name" value="ABC_tran"/>
    <property type="match status" value="1"/>
</dbReference>
<evidence type="ECO:0000256" key="4">
    <source>
        <dbReference type="ARBA" id="ARBA00022840"/>
    </source>
</evidence>
<evidence type="ECO:0000256" key="5">
    <source>
        <dbReference type="ARBA" id="ARBA00022970"/>
    </source>
</evidence>
<dbReference type="PROSITE" id="PS00211">
    <property type="entry name" value="ABC_TRANSPORTER_1"/>
    <property type="match status" value="1"/>
</dbReference>
<dbReference type="SMART" id="SM00382">
    <property type="entry name" value="AAA"/>
    <property type="match status" value="1"/>
</dbReference>
<dbReference type="GO" id="GO:0016887">
    <property type="term" value="F:ATP hydrolysis activity"/>
    <property type="evidence" value="ECO:0007669"/>
    <property type="project" value="InterPro"/>
</dbReference>
<dbReference type="Gene3D" id="3.40.50.300">
    <property type="entry name" value="P-loop containing nucleotide triphosphate hydrolases"/>
    <property type="match status" value="1"/>
</dbReference>
<dbReference type="InterPro" id="IPR027417">
    <property type="entry name" value="P-loop_NTPase"/>
</dbReference>
<dbReference type="KEGG" id="mmc:Mmcs_3016"/>
<evidence type="ECO:0000256" key="3">
    <source>
        <dbReference type="ARBA" id="ARBA00022741"/>
    </source>
</evidence>
<dbReference type="InterPro" id="IPR003593">
    <property type="entry name" value="AAA+_ATPase"/>
</dbReference>
<dbReference type="InterPro" id="IPR030660">
    <property type="entry name" value="ABC_branched_ATPase_LivF/BraG"/>
</dbReference>
<proteinExistence type="inferred from homology"/>
<name>A0A5Q5BLD7_MYCSS</name>
<protein>
    <submittedName>
        <fullName evidence="7">Amino acid/amide ABC transporter ATP-binding protein 2, HAAT family</fullName>
    </submittedName>
</protein>
<reference evidence="7" key="1">
    <citation type="submission" date="2006-06" db="EMBL/GenBank/DDBJ databases">
        <title>Complete sequence of chromosome of Mycobacterium sp. MCS.</title>
        <authorList>
            <consortium name="US DOE Joint Genome Institute"/>
            <person name="Copeland A."/>
            <person name="Lucas S."/>
            <person name="Lapidus A."/>
            <person name="Barry K."/>
            <person name="Detter J.C."/>
            <person name="Glavina del Rio T."/>
            <person name="Hammon N."/>
            <person name="Israni S."/>
            <person name="Dalin E."/>
            <person name="Tice H."/>
            <person name="Pitluck S."/>
            <person name="Martinez M."/>
            <person name="Schmutz J."/>
            <person name="Larimer F."/>
            <person name="Land M."/>
            <person name="Hauser L."/>
            <person name="Kyrpides N."/>
            <person name="Kim E."/>
            <person name="Miller C.D."/>
            <person name="Hughes J.E."/>
            <person name="Anderson A.J."/>
            <person name="Sims R.C."/>
            <person name="Richardson P."/>
        </authorList>
    </citation>
    <scope>NUCLEOTIDE SEQUENCE [LARGE SCALE GENOMIC DNA]</scope>
    <source>
        <strain evidence="7">MCS</strain>
    </source>
</reference>
<dbReference type="AlphaFoldDB" id="A0A5Q5BLD7"/>
<keyword evidence="4 7" id="KW-0067">ATP-binding</keyword>
<dbReference type="PIRSF" id="PIRSF039137">
    <property type="entry name" value="ABC_branched_ATPase"/>
    <property type="match status" value="1"/>
</dbReference>
<dbReference type="GO" id="GO:0015807">
    <property type="term" value="P:L-amino acid transport"/>
    <property type="evidence" value="ECO:0007669"/>
    <property type="project" value="TreeGrafter"/>
</dbReference>
<comment type="similarity">
    <text evidence="1">Belongs to the ABC transporter superfamily.</text>
</comment>
<dbReference type="CDD" id="cd03224">
    <property type="entry name" value="ABC_TM1139_LivF_branched"/>
    <property type="match status" value="1"/>
</dbReference>
<dbReference type="PANTHER" id="PTHR43820">
    <property type="entry name" value="HIGH-AFFINITY BRANCHED-CHAIN AMINO ACID TRANSPORT ATP-BINDING PROTEIN LIVF"/>
    <property type="match status" value="1"/>
</dbReference>
<evidence type="ECO:0000256" key="2">
    <source>
        <dbReference type="ARBA" id="ARBA00022448"/>
    </source>
</evidence>
<dbReference type="GO" id="GO:0015658">
    <property type="term" value="F:branched-chain amino acid transmembrane transporter activity"/>
    <property type="evidence" value="ECO:0007669"/>
    <property type="project" value="InterPro"/>
</dbReference>
<feature type="domain" description="ABC transporter" evidence="6">
    <location>
        <begin position="12"/>
        <end position="246"/>
    </location>
</feature>
<evidence type="ECO:0000313" key="7">
    <source>
        <dbReference type="EMBL" id="ABG09123.1"/>
    </source>
</evidence>